<name>A0A839T4K1_AZOMA</name>
<dbReference type="AlphaFoldDB" id="A0A839T4K1"/>
<dbReference type="Pfam" id="PF12625">
    <property type="entry name" value="Arabinose_bd"/>
    <property type="match status" value="1"/>
</dbReference>
<dbReference type="InterPro" id="IPR009057">
    <property type="entry name" value="Homeodomain-like_sf"/>
</dbReference>
<accession>A0A839T4K1</accession>
<protein>
    <submittedName>
        <fullName evidence="5">AraC-like DNA-binding protein</fullName>
    </submittedName>
</protein>
<evidence type="ECO:0000256" key="3">
    <source>
        <dbReference type="ARBA" id="ARBA00023163"/>
    </source>
</evidence>
<feature type="domain" description="HTH araC/xylS-type" evidence="4">
    <location>
        <begin position="244"/>
        <end position="341"/>
    </location>
</feature>
<comment type="caution">
    <text evidence="5">The sequence shown here is derived from an EMBL/GenBank/DDBJ whole genome shotgun (WGS) entry which is preliminary data.</text>
</comment>
<evidence type="ECO:0000256" key="2">
    <source>
        <dbReference type="ARBA" id="ARBA00023125"/>
    </source>
</evidence>
<keyword evidence="2 5" id="KW-0238">DNA-binding</keyword>
<sequence>MSMHAQWYECDSRFIAAHQQPASLIDLGLERGLDSHRLLRGTGLFHEDILRGTTTISPAQYLQLIGNAQRLLATDDSSFLFGQRLLPGHHGAASQALALAGNLRQALELLGELRALLCPLLSPRLVCDEQHAYLYWLDSCGAGPSRRFLLEAHMTAVAALSRRLSGERQPWRFHFRHAEPRYVEQYWVHLSEDLHFGSPCDLMRLPLACLNQALPQQAPTASAVSCQQARTQLEALGPAISLLDCLYDWLLAHVREAPSLERAAAAFGMSPTTLKRKLRKHATSYQEQLDQVRLHVALYLHQIKGYGNEAIASYLHFHDANNFRRSFKRWTGLPPSSLRRLLHA</sequence>
<dbReference type="InterPro" id="IPR018060">
    <property type="entry name" value="HTH_AraC"/>
</dbReference>
<dbReference type="Proteomes" id="UP000549250">
    <property type="component" value="Unassembled WGS sequence"/>
</dbReference>
<keyword evidence="6" id="KW-1185">Reference proteome</keyword>
<dbReference type="PROSITE" id="PS01124">
    <property type="entry name" value="HTH_ARAC_FAMILY_2"/>
    <property type="match status" value="1"/>
</dbReference>
<organism evidence="5 6">
    <name type="scientific">Azomonas macrocytogenes</name>
    <name type="common">Azotobacter macrocytogenes</name>
    <dbReference type="NCBI Taxonomy" id="69962"/>
    <lineage>
        <taxon>Bacteria</taxon>
        <taxon>Pseudomonadati</taxon>
        <taxon>Pseudomonadota</taxon>
        <taxon>Gammaproteobacteria</taxon>
        <taxon>Pseudomonadales</taxon>
        <taxon>Pseudomonadaceae</taxon>
        <taxon>Azomonas</taxon>
    </lineage>
</organism>
<dbReference type="SMART" id="SM00342">
    <property type="entry name" value="HTH_ARAC"/>
    <property type="match status" value="1"/>
</dbReference>
<proteinExistence type="predicted"/>
<reference evidence="5 6" key="1">
    <citation type="submission" date="2020-08" db="EMBL/GenBank/DDBJ databases">
        <title>Genomic Encyclopedia of Type Strains, Phase III (KMG-III): the genomes of soil and plant-associated and newly described type strains.</title>
        <authorList>
            <person name="Whitman W."/>
        </authorList>
    </citation>
    <scope>NUCLEOTIDE SEQUENCE [LARGE SCALE GENOMIC DNA]</scope>
    <source>
        <strain evidence="5 6">CECT 4462</strain>
    </source>
</reference>
<keyword evidence="1" id="KW-0805">Transcription regulation</keyword>
<dbReference type="PANTHER" id="PTHR47894">
    <property type="entry name" value="HTH-TYPE TRANSCRIPTIONAL REGULATOR GADX"/>
    <property type="match status" value="1"/>
</dbReference>
<dbReference type="PANTHER" id="PTHR47894:SF1">
    <property type="entry name" value="HTH-TYPE TRANSCRIPTIONAL REGULATOR VQSM"/>
    <property type="match status" value="1"/>
</dbReference>
<evidence type="ECO:0000313" key="5">
    <source>
        <dbReference type="EMBL" id="MBB3102643.1"/>
    </source>
</evidence>
<evidence type="ECO:0000313" key="6">
    <source>
        <dbReference type="Proteomes" id="UP000549250"/>
    </source>
</evidence>
<dbReference type="EMBL" id="JACHXI010000003">
    <property type="protein sequence ID" value="MBB3102643.1"/>
    <property type="molecule type" value="Genomic_DNA"/>
</dbReference>
<dbReference type="Pfam" id="PF12833">
    <property type="entry name" value="HTH_18"/>
    <property type="match status" value="1"/>
</dbReference>
<dbReference type="InterPro" id="IPR032687">
    <property type="entry name" value="AraC-type_N"/>
</dbReference>
<dbReference type="SUPFAM" id="SSF46689">
    <property type="entry name" value="Homeodomain-like"/>
    <property type="match status" value="1"/>
</dbReference>
<evidence type="ECO:0000256" key="1">
    <source>
        <dbReference type="ARBA" id="ARBA00023015"/>
    </source>
</evidence>
<gene>
    <name evidence="5" type="ORF">FHR87_001026</name>
</gene>
<dbReference type="RefSeq" id="WP_183165625.1">
    <property type="nucleotide sequence ID" value="NZ_JACHXI010000003.1"/>
</dbReference>
<keyword evidence="3" id="KW-0804">Transcription</keyword>
<dbReference type="GO" id="GO:0005829">
    <property type="term" value="C:cytosol"/>
    <property type="evidence" value="ECO:0007669"/>
    <property type="project" value="TreeGrafter"/>
</dbReference>
<dbReference type="Gene3D" id="1.10.10.60">
    <property type="entry name" value="Homeodomain-like"/>
    <property type="match status" value="1"/>
</dbReference>
<dbReference type="GO" id="GO:0000976">
    <property type="term" value="F:transcription cis-regulatory region binding"/>
    <property type="evidence" value="ECO:0007669"/>
    <property type="project" value="TreeGrafter"/>
</dbReference>
<dbReference type="GO" id="GO:0003700">
    <property type="term" value="F:DNA-binding transcription factor activity"/>
    <property type="evidence" value="ECO:0007669"/>
    <property type="project" value="InterPro"/>
</dbReference>
<evidence type="ECO:0000259" key="4">
    <source>
        <dbReference type="PROSITE" id="PS01124"/>
    </source>
</evidence>